<proteinExistence type="predicted"/>
<dbReference type="Proteomes" id="UP000215914">
    <property type="component" value="Unassembled WGS sequence"/>
</dbReference>
<reference evidence="1" key="2">
    <citation type="submission" date="2020-06" db="EMBL/GenBank/DDBJ databases">
        <title>Helianthus annuus Genome sequencing and assembly Release 2.</title>
        <authorList>
            <person name="Gouzy J."/>
            <person name="Langlade N."/>
            <person name="Munos S."/>
        </authorList>
    </citation>
    <scope>NUCLEOTIDE SEQUENCE</scope>
    <source>
        <tissue evidence="1">Leaves</tissue>
    </source>
</reference>
<protein>
    <submittedName>
        <fullName evidence="1">RNA recognition motif domain, nucleotide-binding alpha-beta plait domain superfamily</fullName>
    </submittedName>
</protein>
<dbReference type="InterPro" id="IPR012677">
    <property type="entry name" value="Nucleotide-bd_a/b_plait_sf"/>
</dbReference>
<evidence type="ECO:0000313" key="1">
    <source>
        <dbReference type="EMBL" id="KAF5801770.1"/>
    </source>
</evidence>
<accession>A0A9K3NJB6</accession>
<name>A0A9K3NJB6_HELAN</name>
<dbReference type="EMBL" id="MNCJ02000321">
    <property type="protein sequence ID" value="KAF5801770.1"/>
    <property type="molecule type" value="Genomic_DNA"/>
</dbReference>
<evidence type="ECO:0000313" key="2">
    <source>
        <dbReference type="Proteomes" id="UP000215914"/>
    </source>
</evidence>
<comment type="caution">
    <text evidence="1">The sequence shown here is derived from an EMBL/GenBank/DDBJ whole genome shotgun (WGS) entry which is preliminary data.</text>
</comment>
<keyword evidence="2" id="KW-1185">Reference proteome</keyword>
<gene>
    <name evidence="1" type="ORF">HanXRQr2_Chr06g0251911</name>
</gene>
<reference evidence="1" key="1">
    <citation type="journal article" date="2017" name="Nature">
        <title>The sunflower genome provides insights into oil metabolism, flowering and Asterid evolution.</title>
        <authorList>
            <person name="Badouin H."/>
            <person name="Gouzy J."/>
            <person name="Grassa C.J."/>
            <person name="Murat F."/>
            <person name="Staton S.E."/>
            <person name="Cottret L."/>
            <person name="Lelandais-Briere C."/>
            <person name="Owens G.L."/>
            <person name="Carrere S."/>
            <person name="Mayjonade B."/>
            <person name="Legrand L."/>
            <person name="Gill N."/>
            <person name="Kane N.C."/>
            <person name="Bowers J.E."/>
            <person name="Hubner S."/>
            <person name="Bellec A."/>
            <person name="Berard A."/>
            <person name="Berges H."/>
            <person name="Blanchet N."/>
            <person name="Boniface M.C."/>
            <person name="Brunel D."/>
            <person name="Catrice O."/>
            <person name="Chaidir N."/>
            <person name="Claudel C."/>
            <person name="Donnadieu C."/>
            <person name="Faraut T."/>
            <person name="Fievet G."/>
            <person name="Helmstetter N."/>
            <person name="King M."/>
            <person name="Knapp S.J."/>
            <person name="Lai Z."/>
            <person name="Le Paslier M.C."/>
            <person name="Lippi Y."/>
            <person name="Lorenzon L."/>
            <person name="Mandel J.R."/>
            <person name="Marage G."/>
            <person name="Marchand G."/>
            <person name="Marquand E."/>
            <person name="Bret-Mestries E."/>
            <person name="Morien E."/>
            <person name="Nambeesan S."/>
            <person name="Nguyen T."/>
            <person name="Pegot-Espagnet P."/>
            <person name="Pouilly N."/>
            <person name="Raftis F."/>
            <person name="Sallet E."/>
            <person name="Schiex T."/>
            <person name="Thomas J."/>
            <person name="Vandecasteele C."/>
            <person name="Vares D."/>
            <person name="Vear F."/>
            <person name="Vautrin S."/>
            <person name="Crespi M."/>
            <person name="Mangin B."/>
            <person name="Burke J.M."/>
            <person name="Salse J."/>
            <person name="Munos S."/>
            <person name="Vincourt P."/>
            <person name="Rieseberg L.H."/>
            <person name="Langlade N.B."/>
        </authorList>
    </citation>
    <scope>NUCLEOTIDE SEQUENCE</scope>
    <source>
        <tissue evidence="1">Leaves</tissue>
    </source>
</reference>
<dbReference type="Gene3D" id="3.30.70.330">
    <property type="match status" value="1"/>
</dbReference>
<dbReference type="SUPFAM" id="SSF54928">
    <property type="entry name" value="RNA-binding domain, RBD"/>
    <property type="match status" value="1"/>
</dbReference>
<dbReference type="Gramene" id="mRNA:HanXRQr2_Chr06g0251911">
    <property type="protein sequence ID" value="mRNA:HanXRQr2_Chr06g0251911"/>
    <property type="gene ID" value="HanXRQr2_Chr06g0251911"/>
</dbReference>
<dbReference type="GO" id="GO:0003676">
    <property type="term" value="F:nucleic acid binding"/>
    <property type="evidence" value="ECO:0007669"/>
    <property type="project" value="InterPro"/>
</dbReference>
<dbReference type="AlphaFoldDB" id="A0A9K3NJB6"/>
<sequence>MKHDFAFVDFSDPRDADIARYNLNGWDVDGSCIMVEHAKGVQSMFCTSLWQVAGMIAGQVECTFCFTEIKAGQMWDINSRRQAYGLLKVDCGHK</sequence>
<organism evidence="1 2">
    <name type="scientific">Helianthus annuus</name>
    <name type="common">Common sunflower</name>
    <dbReference type="NCBI Taxonomy" id="4232"/>
    <lineage>
        <taxon>Eukaryota</taxon>
        <taxon>Viridiplantae</taxon>
        <taxon>Streptophyta</taxon>
        <taxon>Embryophyta</taxon>
        <taxon>Tracheophyta</taxon>
        <taxon>Spermatophyta</taxon>
        <taxon>Magnoliopsida</taxon>
        <taxon>eudicotyledons</taxon>
        <taxon>Gunneridae</taxon>
        <taxon>Pentapetalae</taxon>
        <taxon>asterids</taxon>
        <taxon>campanulids</taxon>
        <taxon>Asterales</taxon>
        <taxon>Asteraceae</taxon>
        <taxon>Asteroideae</taxon>
        <taxon>Heliantheae alliance</taxon>
        <taxon>Heliantheae</taxon>
        <taxon>Helianthus</taxon>
    </lineage>
</organism>
<dbReference type="InterPro" id="IPR035979">
    <property type="entry name" value="RBD_domain_sf"/>
</dbReference>